<comment type="similarity">
    <text evidence="1">Belongs to the thioesterase family.</text>
</comment>
<dbReference type="InterPro" id="IPR029058">
    <property type="entry name" value="AB_hydrolase_fold"/>
</dbReference>
<keyword evidence="5" id="KW-1185">Reference proteome</keyword>
<evidence type="ECO:0000313" key="5">
    <source>
        <dbReference type="Proteomes" id="UP000053398"/>
    </source>
</evidence>
<organism evidence="4 5">
    <name type="scientific">Streptomyces corchorusii</name>
    <name type="common">Streptomyces chibaensis</name>
    <dbReference type="NCBI Taxonomy" id="1903"/>
    <lineage>
        <taxon>Bacteria</taxon>
        <taxon>Bacillati</taxon>
        <taxon>Actinomycetota</taxon>
        <taxon>Actinomycetes</taxon>
        <taxon>Kitasatosporales</taxon>
        <taxon>Streptomycetaceae</taxon>
        <taxon>Streptomyces</taxon>
    </lineage>
</organism>
<protein>
    <submittedName>
        <fullName evidence="4">Oleoyl-ACP hydrolase</fullName>
    </submittedName>
</protein>
<dbReference type="PANTHER" id="PTHR11487">
    <property type="entry name" value="THIOESTERASE"/>
    <property type="match status" value="1"/>
</dbReference>
<evidence type="ECO:0000259" key="3">
    <source>
        <dbReference type="SMART" id="SM00824"/>
    </source>
</evidence>
<name>A0A101PVY3_STRCK</name>
<accession>A0A101PVY3</accession>
<dbReference type="GO" id="GO:0016787">
    <property type="term" value="F:hydrolase activity"/>
    <property type="evidence" value="ECO:0007669"/>
    <property type="project" value="UniProtKB-KW"/>
</dbReference>
<evidence type="ECO:0000313" key="4">
    <source>
        <dbReference type="EMBL" id="KUN18661.1"/>
    </source>
</evidence>
<comment type="caution">
    <text evidence="4">The sequence shown here is derived from an EMBL/GenBank/DDBJ whole genome shotgun (WGS) entry which is preliminary data.</text>
</comment>
<dbReference type="PANTHER" id="PTHR11487:SF0">
    <property type="entry name" value="S-ACYL FATTY ACID SYNTHASE THIOESTERASE, MEDIUM CHAIN"/>
    <property type="match status" value="1"/>
</dbReference>
<feature type="domain" description="Thioesterase TesA-like" evidence="3">
    <location>
        <begin position="26"/>
        <end position="248"/>
    </location>
</feature>
<dbReference type="Pfam" id="PF00975">
    <property type="entry name" value="Thioesterase"/>
    <property type="match status" value="1"/>
</dbReference>
<dbReference type="SUPFAM" id="SSF53474">
    <property type="entry name" value="alpha/beta-Hydrolases"/>
    <property type="match status" value="1"/>
</dbReference>
<evidence type="ECO:0000256" key="1">
    <source>
        <dbReference type="ARBA" id="ARBA00007169"/>
    </source>
</evidence>
<dbReference type="RefSeq" id="WP_014670020.1">
    <property type="nucleotide sequence ID" value="NZ_KQ948365.1"/>
</dbReference>
<dbReference type="InterPro" id="IPR020802">
    <property type="entry name" value="TesA-like"/>
</dbReference>
<reference evidence="4 5" key="1">
    <citation type="submission" date="2015-10" db="EMBL/GenBank/DDBJ databases">
        <title>Draft genome sequence of Streptomyces corchorusii DSM 40340, type strain for the species Streptomyces corchorusii.</title>
        <authorList>
            <person name="Ruckert C."/>
            <person name="Winkler A."/>
            <person name="Kalinowski J."/>
            <person name="Kampfer P."/>
            <person name="Glaeser S."/>
        </authorList>
    </citation>
    <scope>NUCLEOTIDE SEQUENCE [LARGE SCALE GENOMIC DNA]</scope>
    <source>
        <strain evidence="4 5">DSM 40340</strain>
    </source>
</reference>
<dbReference type="SMART" id="SM00824">
    <property type="entry name" value="PKS_TE"/>
    <property type="match status" value="1"/>
</dbReference>
<dbReference type="AlphaFoldDB" id="A0A101PVY3"/>
<gene>
    <name evidence="4" type="ORF">AQJ11_33245</name>
</gene>
<dbReference type="GO" id="GO:0008610">
    <property type="term" value="P:lipid biosynthetic process"/>
    <property type="evidence" value="ECO:0007669"/>
    <property type="project" value="TreeGrafter"/>
</dbReference>
<dbReference type="InterPro" id="IPR012223">
    <property type="entry name" value="TEII"/>
</dbReference>
<dbReference type="EMBL" id="LMWP01000042">
    <property type="protein sequence ID" value="KUN18661.1"/>
    <property type="molecule type" value="Genomic_DNA"/>
</dbReference>
<proteinExistence type="inferred from homology"/>
<evidence type="ECO:0000256" key="2">
    <source>
        <dbReference type="ARBA" id="ARBA00022801"/>
    </source>
</evidence>
<sequence length="261" mass="28238">MQIKDTESTDWIRRYRPSPDSDVRLVCFPYAGGSATFFHPFAMSLAPVADVVALQYPGRQDRFREPCVTNLGVLADRLAEQITALSDKPTVLFGHSMGAALAFETAVRLEAAGANPPRAVVASGRRAPSARRDEHVHERDDDGIIAELRVLDGTDSAVFGDEELLRLALPAIRGDYTAVETYTCPADRRVHCAITVLTGDSDPGTTIEEARAWRTHTLGPFGMRVFSGGHFFLADHRATVVDLLAGQLHRARSGGATVPGG</sequence>
<dbReference type="Gene3D" id="3.40.50.1820">
    <property type="entry name" value="alpha/beta hydrolase"/>
    <property type="match status" value="1"/>
</dbReference>
<dbReference type="Proteomes" id="UP000053398">
    <property type="component" value="Unassembled WGS sequence"/>
</dbReference>
<dbReference type="InterPro" id="IPR001031">
    <property type="entry name" value="Thioesterase"/>
</dbReference>
<keyword evidence="2 4" id="KW-0378">Hydrolase</keyword>